<evidence type="ECO:0000256" key="5">
    <source>
        <dbReference type="ARBA" id="ARBA00022989"/>
    </source>
</evidence>
<dbReference type="SUPFAM" id="SSF49899">
    <property type="entry name" value="Concanavalin A-like lectins/glucanases"/>
    <property type="match status" value="1"/>
</dbReference>
<evidence type="ECO:0000256" key="4">
    <source>
        <dbReference type="ARBA" id="ARBA00022968"/>
    </source>
</evidence>
<evidence type="ECO:0000256" key="9">
    <source>
        <dbReference type="SAM" id="MobiDB-lite"/>
    </source>
</evidence>
<dbReference type="PROSITE" id="PS51762">
    <property type="entry name" value="GH16_2"/>
    <property type="match status" value="1"/>
</dbReference>
<evidence type="ECO:0000256" key="8">
    <source>
        <dbReference type="ARBA" id="ARBA00023316"/>
    </source>
</evidence>
<keyword evidence="8" id="KW-0961">Cell wall biogenesis/degradation</keyword>
<comment type="similarity">
    <text evidence="2">Belongs to the SKN1/KRE6 family.</text>
</comment>
<keyword evidence="4" id="KW-0735">Signal-anchor</keyword>
<feature type="domain" description="GH16" evidence="11">
    <location>
        <begin position="215"/>
        <end position="603"/>
    </location>
</feature>
<dbReference type="InterPro" id="IPR000757">
    <property type="entry name" value="Beta-glucanase-like"/>
</dbReference>
<dbReference type="EMBL" id="JACAZH010000021">
    <property type="protein sequence ID" value="KAF7344352.1"/>
    <property type="molecule type" value="Genomic_DNA"/>
</dbReference>
<dbReference type="Proteomes" id="UP000623467">
    <property type="component" value="Unassembled WGS sequence"/>
</dbReference>
<evidence type="ECO:0000256" key="7">
    <source>
        <dbReference type="ARBA" id="ARBA00023180"/>
    </source>
</evidence>
<organism evidence="12 13">
    <name type="scientific">Mycena sanguinolenta</name>
    <dbReference type="NCBI Taxonomy" id="230812"/>
    <lineage>
        <taxon>Eukaryota</taxon>
        <taxon>Fungi</taxon>
        <taxon>Dikarya</taxon>
        <taxon>Basidiomycota</taxon>
        <taxon>Agaricomycotina</taxon>
        <taxon>Agaricomycetes</taxon>
        <taxon>Agaricomycetidae</taxon>
        <taxon>Agaricales</taxon>
        <taxon>Marasmiineae</taxon>
        <taxon>Mycenaceae</taxon>
        <taxon>Mycena</taxon>
    </lineage>
</organism>
<dbReference type="GO" id="GO:0005789">
    <property type="term" value="C:endoplasmic reticulum membrane"/>
    <property type="evidence" value="ECO:0007669"/>
    <property type="project" value="TreeGrafter"/>
</dbReference>
<comment type="subcellular location">
    <subcellularLocation>
        <location evidence="1">Membrane</location>
        <topology evidence="1">Single-pass type II membrane protein</topology>
    </subcellularLocation>
</comment>
<sequence length="651" mass="70769">MAAYAPVQNSSSPNLVFAPSGPQTQIHSPAASPAPSIRSSPSFNNGRAPFPRGKPPPPSTPRSSSMAGVPGAGRPSSFQPSISEKFHLAPDPAGWGLDISHAEPDDALHDPRRTDQGNGGMFSGRGFENVGCLVLLCLCIVGLLYVLSLLPCSLPLLRSCERLGLIRDFLDRSLGYPVTSHFMNPSRVSLLNVNASGQIPNIGNWGLIDLDTPKSEYNIYSYHDPSKTLQLVFSDEFETDGRSFYPGDDPYWEAVDLHYWQTGDLEWYDPSAISTKDGALHITLSKVEDPADNHNMSYKSGMMSTWNKFCFTGGLIVANVMLPGTTNVFGLWPAIWTMGNLGRAGYGASLDGMWPYVYDACDVGTVANQTLNGGPPAALTSGGGDADTLPFRELSYLPGQRLSRCTCMGESHPGPVHSDGTYVGRSAPEIDILEAQIGGSGTEDDPYLGQVSQSAQWAPFNKGYIWANTSDNLIIPDPTLSHQNSFSGSEFQQATSVVSTTNQSCYQLTEQCFAVNGFEYLPGYGDAYISWITNNKVSWTLNVAGVGADAETQIAARPVPGEPMYILANLGISHAFGFVDFQHLTFPSVMQIDWIRVYQDPDNINVGCDTTDFPTQAYINTYIEAYTNQNLTTWVDDYKQTIPKNKLVDQC</sequence>
<protein>
    <submittedName>
        <fullName evidence="12">GH16 domain-containing protein</fullName>
    </submittedName>
</protein>
<gene>
    <name evidence="12" type="ORF">MSAN_01916200</name>
</gene>
<feature type="compositionally biased region" description="Low complexity" evidence="9">
    <location>
        <begin position="28"/>
        <end position="51"/>
    </location>
</feature>
<keyword evidence="6 10" id="KW-0472">Membrane</keyword>
<dbReference type="InterPro" id="IPR013320">
    <property type="entry name" value="ConA-like_dom_sf"/>
</dbReference>
<evidence type="ECO:0000259" key="11">
    <source>
        <dbReference type="PROSITE" id="PS51762"/>
    </source>
</evidence>
<reference evidence="12" key="1">
    <citation type="submission" date="2020-05" db="EMBL/GenBank/DDBJ databases">
        <title>Mycena genomes resolve the evolution of fungal bioluminescence.</title>
        <authorList>
            <person name="Tsai I.J."/>
        </authorList>
    </citation>
    <scope>NUCLEOTIDE SEQUENCE</scope>
    <source>
        <strain evidence="12">160909Yilan</strain>
    </source>
</reference>
<keyword evidence="5 10" id="KW-1133">Transmembrane helix</keyword>
<dbReference type="GO" id="GO:0005886">
    <property type="term" value="C:plasma membrane"/>
    <property type="evidence" value="ECO:0007669"/>
    <property type="project" value="TreeGrafter"/>
</dbReference>
<evidence type="ECO:0000256" key="10">
    <source>
        <dbReference type="SAM" id="Phobius"/>
    </source>
</evidence>
<evidence type="ECO:0000313" key="13">
    <source>
        <dbReference type="Proteomes" id="UP000623467"/>
    </source>
</evidence>
<keyword evidence="13" id="KW-1185">Reference proteome</keyword>
<keyword evidence="7" id="KW-0325">Glycoprotein</keyword>
<dbReference type="GO" id="GO:0006078">
    <property type="term" value="P:(1-&gt;6)-beta-D-glucan biosynthetic process"/>
    <property type="evidence" value="ECO:0007669"/>
    <property type="project" value="TreeGrafter"/>
</dbReference>
<keyword evidence="3 10" id="KW-0812">Transmembrane</keyword>
<evidence type="ECO:0000256" key="2">
    <source>
        <dbReference type="ARBA" id="ARBA00010962"/>
    </source>
</evidence>
<feature type="transmembrane region" description="Helical" evidence="10">
    <location>
        <begin position="130"/>
        <end position="150"/>
    </location>
</feature>
<dbReference type="PANTHER" id="PTHR31361">
    <property type="entry name" value="BETA-GLUCAN SYNTHESIS-ASSOCIATED PROTEIN KRE6-RELATED"/>
    <property type="match status" value="1"/>
</dbReference>
<dbReference type="GO" id="GO:0015926">
    <property type="term" value="F:glucosidase activity"/>
    <property type="evidence" value="ECO:0007669"/>
    <property type="project" value="TreeGrafter"/>
</dbReference>
<dbReference type="GO" id="GO:0031505">
    <property type="term" value="P:fungal-type cell wall organization"/>
    <property type="evidence" value="ECO:0007669"/>
    <property type="project" value="TreeGrafter"/>
</dbReference>
<dbReference type="FunFam" id="2.60.120.200:FF:000259">
    <property type="entry name" value="Chromosome 9, whole genome shotgun sequence"/>
    <property type="match status" value="1"/>
</dbReference>
<dbReference type="Gene3D" id="2.60.120.200">
    <property type="match status" value="2"/>
</dbReference>
<dbReference type="Pfam" id="PF03935">
    <property type="entry name" value="SKN1_KRE6_Sbg1"/>
    <property type="match status" value="1"/>
</dbReference>
<proteinExistence type="inferred from homology"/>
<comment type="caution">
    <text evidence="12">The sequence shown here is derived from an EMBL/GenBank/DDBJ whole genome shotgun (WGS) entry which is preliminary data.</text>
</comment>
<feature type="region of interest" description="Disordered" evidence="9">
    <location>
        <begin position="1"/>
        <end position="82"/>
    </location>
</feature>
<evidence type="ECO:0000256" key="6">
    <source>
        <dbReference type="ARBA" id="ARBA00023136"/>
    </source>
</evidence>
<evidence type="ECO:0000256" key="3">
    <source>
        <dbReference type="ARBA" id="ARBA00022692"/>
    </source>
</evidence>
<name>A0A8H7CQB9_9AGAR</name>
<accession>A0A8H7CQB9</accession>
<evidence type="ECO:0000313" key="12">
    <source>
        <dbReference type="EMBL" id="KAF7344352.1"/>
    </source>
</evidence>
<dbReference type="OrthoDB" id="412647at2759"/>
<dbReference type="AlphaFoldDB" id="A0A8H7CQB9"/>
<evidence type="ECO:0000256" key="1">
    <source>
        <dbReference type="ARBA" id="ARBA00004606"/>
    </source>
</evidence>
<dbReference type="InterPro" id="IPR005629">
    <property type="entry name" value="Skn1/Kre6/Sbg1"/>
</dbReference>
<dbReference type="PANTHER" id="PTHR31361:SF1">
    <property type="entry name" value="BETA-GLUCAN SYNTHESIS-ASSOCIATED PROTEIN KRE6-RELATED"/>
    <property type="match status" value="1"/>
</dbReference>